<dbReference type="Proteomes" id="UP000177798">
    <property type="component" value="Chromosome 16"/>
</dbReference>
<evidence type="ECO:0000313" key="4">
    <source>
        <dbReference type="Proteomes" id="UP000177798"/>
    </source>
</evidence>
<protein>
    <recommendedName>
        <fullName evidence="2">A-kinase anchor protein 7-like phosphoesterase domain-containing protein</fullName>
    </recommendedName>
</protein>
<organism evidence="3 4">
    <name type="scientific">Sclerotinia sclerotiorum (strain ATCC 18683 / 1980 / Ss-1)</name>
    <name type="common">White mold</name>
    <name type="synonym">Whetzelinia sclerotiorum</name>
    <dbReference type="NCBI Taxonomy" id="665079"/>
    <lineage>
        <taxon>Eukaryota</taxon>
        <taxon>Fungi</taxon>
        <taxon>Dikarya</taxon>
        <taxon>Ascomycota</taxon>
        <taxon>Pezizomycotina</taxon>
        <taxon>Leotiomycetes</taxon>
        <taxon>Helotiales</taxon>
        <taxon>Sclerotiniaceae</taxon>
        <taxon>Sclerotinia</taxon>
    </lineage>
</organism>
<feature type="region of interest" description="Disordered" evidence="1">
    <location>
        <begin position="43"/>
        <end position="72"/>
    </location>
</feature>
<feature type="compositionally biased region" description="Basic and acidic residues" evidence="1">
    <location>
        <begin position="249"/>
        <end position="259"/>
    </location>
</feature>
<feature type="region of interest" description="Disordered" evidence="1">
    <location>
        <begin position="322"/>
        <end position="350"/>
    </location>
</feature>
<feature type="compositionally biased region" description="Low complexity" evidence="1">
    <location>
        <begin position="124"/>
        <end position="136"/>
    </location>
</feature>
<reference evidence="4" key="1">
    <citation type="journal article" date="2017" name="Genome Biol. Evol.">
        <title>The complete genome sequence of the phytopathogenic fungus Sclerotinia sclerotiorum reveals insights into the genome architecture of broad host range pathogens.</title>
        <authorList>
            <person name="Derbyshire M."/>
            <person name="Denton-Giles M."/>
            <person name="Hegedus D."/>
            <person name="Seifbarghy S."/>
            <person name="Rollins J."/>
            <person name="van Kan J."/>
            <person name="Seidl M.F."/>
            <person name="Faino L."/>
            <person name="Mbengue M."/>
            <person name="Navaud O."/>
            <person name="Raffaele S."/>
            <person name="Hammond-Kosack K."/>
            <person name="Heard S."/>
            <person name="Oliver R."/>
        </authorList>
    </citation>
    <scope>NUCLEOTIDE SEQUENCE [LARGE SCALE GENOMIC DNA]</scope>
    <source>
        <strain evidence="4">ATCC 18683 / 1980 / Ss-1</strain>
    </source>
</reference>
<dbReference type="InterPro" id="IPR019510">
    <property type="entry name" value="AKAP7-like_phosphoesterase"/>
</dbReference>
<dbReference type="Gene3D" id="3.90.1140.10">
    <property type="entry name" value="Cyclic phosphodiesterase"/>
    <property type="match status" value="1"/>
</dbReference>
<evidence type="ECO:0000313" key="3">
    <source>
        <dbReference type="EMBL" id="APA16206.1"/>
    </source>
</evidence>
<feature type="domain" description="A-kinase anchor protein 7-like phosphoesterase" evidence="2">
    <location>
        <begin position="11"/>
        <end position="212"/>
    </location>
</feature>
<feature type="compositionally biased region" description="Low complexity" evidence="1">
    <location>
        <begin position="55"/>
        <end position="64"/>
    </location>
</feature>
<proteinExistence type="predicted"/>
<feature type="compositionally biased region" description="Polar residues" evidence="1">
    <location>
        <begin position="238"/>
        <end position="248"/>
    </location>
</feature>
<dbReference type="GO" id="GO:0006307">
    <property type="term" value="P:DNA alkylation repair"/>
    <property type="evidence" value="ECO:0007669"/>
    <property type="project" value="InterPro"/>
</dbReference>
<gene>
    <name evidence="3" type="ORF">sscle_16g109760</name>
</gene>
<dbReference type="Pfam" id="PF10469">
    <property type="entry name" value="AKAP7_NLS"/>
    <property type="match status" value="1"/>
</dbReference>
<dbReference type="VEuPathDB" id="FungiDB:sscle_16g109760"/>
<feature type="region of interest" description="Disordered" evidence="1">
    <location>
        <begin position="110"/>
        <end position="136"/>
    </location>
</feature>
<dbReference type="EMBL" id="CP017829">
    <property type="protein sequence ID" value="APA16206.1"/>
    <property type="molecule type" value="Genomic_DNA"/>
</dbReference>
<accession>A0A1D9QMP4</accession>
<sequence>MPPKRPPLPRPTHFLCIPLITPSSRTQLQSSLSIFKADVSASPFSPSQCTPPLPLQSSQLQSPPHSHPPIPASAIRPPSTLHLTLHILNLSNPNKLSVAIQTLNNLFHQDRDQDQEPETSSQDTTTTTTTTPSLLSHLPLPPLTLHSLYSMHTPSSTCILYTSPLDPEKHLQIFCEAVRERFVDAGFVVAEKKRERDLLLHATIMNTIYVPRGYGYGYAVSQGMSMGGGEEEGEDSFGSRTGNATKTGTGDEKDIKKLSEQNQKSPKLPNPLNTNPKNQKQTQKPHQHQRLKFDAREILSRYADFTWMSDVQIEKVALCKMGAKKKKKGDGDEDGDEEYEVEAEVEIPWG</sequence>
<dbReference type="PANTHER" id="PTHR13360">
    <property type="entry name" value="ACTIVATING SIGNAL COINTEGRATOR 1 COMPLEX SUBUNIT 1"/>
    <property type="match status" value="1"/>
</dbReference>
<feature type="region of interest" description="Disordered" evidence="1">
    <location>
        <begin position="225"/>
        <end position="290"/>
    </location>
</feature>
<dbReference type="InterPro" id="IPR009210">
    <property type="entry name" value="ASCC1"/>
</dbReference>
<feature type="compositionally biased region" description="Acidic residues" evidence="1">
    <location>
        <begin position="331"/>
        <end position="350"/>
    </location>
</feature>
<name>A0A1D9QMP4_SCLS1</name>
<evidence type="ECO:0000256" key="1">
    <source>
        <dbReference type="SAM" id="MobiDB-lite"/>
    </source>
</evidence>
<dbReference type="AlphaFoldDB" id="A0A1D9QMP4"/>
<dbReference type="PANTHER" id="PTHR13360:SF1">
    <property type="entry name" value="ACTIVATING SIGNAL COINTEGRATOR 1 COMPLEX SUBUNIT 1"/>
    <property type="match status" value="1"/>
</dbReference>
<feature type="compositionally biased region" description="Low complexity" evidence="1">
    <location>
        <begin position="264"/>
        <end position="281"/>
    </location>
</feature>
<dbReference type="OrthoDB" id="277832at2759"/>
<evidence type="ECO:0000259" key="2">
    <source>
        <dbReference type="Pfam" id="PF10469"/>
    </source>
</evidence>